<comment type="caution">
    <text evidence="1">The sequence shown here is derived from an EMBL/GenBank/DDBJ whole genome shotgun (WGS) entry which is preliminary data.</text>
</comment>
<dbReference type="RefSeq" id="WP_105339085.1">
    <property type="nucleotide sequence ID" value="NZ_PUHZ01000025.1"/>
</dbReference>
<dbReference type="OrthoDB" id="290451at2"/>
<dbReference type="EMBL" id="PUHZ01000025">
    <property type="protein sequence ID" value="PQO42508.1"/>
    <property type="molecule type" value="Genomic_DNA"/>
</dbReference>
<name>A0A2S8GDG7_9BACT</name>
<dbReference type="Proteomes" id="UP000237819">
    <property type="component" value="Unassembled WGS sequence"/>
</dbReference>
<accession>A0A2S8GDG7</accession>
<protein>
    <recommendedName>
        <fullName evidence="3">Type 4 fimbrial biogenesis protein PilX N-terminal domain-containing protein</fullName>
    </recommendedName>
</protein>
<proteinExistence type="predicted"/>
<organism evidence="1 2">
    <name type="scientific">Blastopirellula marina</name>
    <dbReference type="NCBI Taxonomy" id="124"/>
    <lineage>
        <taxon>Bacteria</taxon>
        <taxon>Pseudomonadati</taxon>
        <taxon>Planctomycetota</taxon>
        <taxon>Planctomycetia</taxon>
        <taxon>Pirellulales</taxon>
        <taxon>Pirellulaceae</taxon>
        <taxon>Blastopirellula</taxon>
    </lineage>
</organism>
<reference evidence="1 2" key="1">
    <citation type="submission" date="2018-02" db="EMBL/GenBank/DDBJ databases">
        <title>Comparative genomes isolates from brazilian mangrove.</title>
        <authorList>
            <person name="Araujo J.E."/>
            <person name="Taketani R.G."/>
            <person name="Silva M.C.P."/>
            <person name="Loureco M.V."/>
            <person name="Andreote F.D."/>
        </authorList>
    </citation>
    <scope>NUCLEOTIDE SEQUENCE [LARGE SCALE GENOMIC DNA]</scope>
    <source>
        <strain evidence="1 2">Nap-Phe MGV</strain>
    </source>
</reference>
<evidence type="ECO:0008006" key="3">
    <source>
        <dbReference type="Google" id="ProtNLM"/>
    </source>
</evidence>
<sequence>MSIACRKHRTSSPRRGGFALLLVLLVMVVTSILLAGIGNGLTTQYAAYRNMANYDRAQYLAGAGVHHVAAMLEQDIAWRGTLSNVELPPGSGNRYTVTATDDAPGRVYVISLGEAGGVTRRLVCVISTSG</sequence>
<dbReference type="AlphaFoldDB" id="A0A2S8GDG7"/>
<gene>
    <name evidence="1" type="ORF">C5Y93_29735</name>
</gene>
<evidence type="ECO:0000313" key="1">
    <source>
        <dbReference type="EMBL" id="PQO42508.1"/>
    </source>
</evidence>
<evidence type="ECO:0000313" key="2">
    <source>
        <dbReference type="Proteomes" id="UP000237819"/>
    </source>
</evidence>